<keyword evidence="2 4" id="KW-0808">Transferase</keyword>
<dbReference type="Gene3D" id="3.40.50.2000">
    <property type="entry name" value="Glycogen Phosphorylase B"/>
    <property type="match status" value="2"/>
</dbReference>
<dbReference type="OrthoDB" id="5835829at2759"/>
<evidence type="ECO:0000256" key="2">
    <source>
        <dbReference type="ARBA" id="ARBA00022679"/>
    </source>
</evidence>
<dbReference type="OMA" id="WADPGHA"/>
<feature type="domain" description="Glycosyltransferase N-terminal" evidence="3">
    <location>
        <begin position="12"/>
        <end position="249"/>
    </location>
</feature>
<gene>
    <name evidence="4" type="ORF">RchiOBHm_Chr3g0483281</name>
</gene>
<sequence>MASNHQNNAPNEVVVVMVPLPAQGHLNQLLHLSRLISAYNIPVHFVGTPNHNRQAKVRVHGWDQTSDVKNTIHFHDFIIPPVFCPPPNPNAPNKFPSHLLPTFEATTHLRHPVAALLRNLASQTRRVVVIHDSIMASVIQDIGSIVNGESYTFHTVSAFAVFLFLWEGIGCPPELEGIRVKSKIPDTTPGLEDCFPDEFLNFIVTQYEYTVYNSGNIYNASRTIEGDYIDLLNKLGDNKKHWAVGPFNPVLVPEKKEGSNDGKRHACLEWLDKQERNSVIYVSFGTTTCMTDEQIKELAIGLEQSNQKFIWVLRDADKGDLFIDGDQVRKAELPEGYEEKVKDRGVVVRDWAPQLEILSHKSTAWFLSHCGWNSCMESLTSGVPIACWPMHSDQPRNTTLVTRVLKVGLVIRDWERRNELLTSSMVKDGVEKLMGSGEVDEIRKKARELGAAVRGSMVEGGDYRVDLSSFIAHITR</sequence>
<dbReference type="PANTHER" id="PTHR48044">
    <property type="entry name" value="GLYCOSYLTRANSFERASE"/>
    <property type="match status" value="1"/>
</dbReference>
<keyword evidence="5" id="KW-1185">Reference proteome</keyword>
<organism evidence="4 5">
    <name type="scientific">Rosa chinensis</name>
    <name type="common">China rose</name>
    <dbReference type="NCBI Taxonomy" id="74649"/>
    <lineage>
        <taxon>Eukaryota</taxon>
        <taxon>Viridiplantae</taxon>
        <taxon>Streptophyta</taxon>
        <taxon>Embryophyta</taxon>
        <taxon>Tracheophyta</taxon>
        <taxon>Spermatophyta</taxon>
        <taxon>Magnoliopsida</taxon>
        <taxon>eudicotyledons</taxon>
        <taxon>Gunneridae</taxon>
        <taxon>Pentapetalae</taxon>
        <taxon>rosids</taxon>
        <taxon>fabids</taxon>
        <taxon>Rosales</taxon>
        <taxon>Rosaceae</taxon>
        <taxon>Rosoideae</taxon>
        <taxon>Rosoideae incertae sedis</taxon>
        <taxon>Rosa</taxon>
    </lineage>
</organism>
<evidence type="ECO:0000313" key="4">
    <source>
        <dbReference type="EMBL" id="PRQ44803.1"/>
    </source>
</evidence>
<evidence type="ECO:0000259" key="3">
    <source>
        <dbReference type="Pfam" id="PF26168"/>
    </source>
</evidence>
<dbReference type="PANTHER" id="PTHR48044:SF22">
    <property type="entry name" value="GLYCOSYLTRANSFERASE"/>
    <property type="match status" value="1"/>
</dbReference>
<dbReference type="InterPro" id="IPR058980">
    <property type="entry name" value="Glyco_transf_N"/>
</dbReference>
<dbReference type="Pfam" id="PF00201">
    <property type="entry name" value="UDPGT"/>
    <property type="match status" value="1"/>
</dbReference>
<dbReference type="EC" id="2.4.1.203" evidence="4"/>
<dbReference type="FunFam" id="3.40.50.2000:FF:000060">
    <property type="entry name" value="Glycosyltransferase"/>
    <property type="match status" value="1"/>
</dbReference>
<protein>
    <submittedName>
        <fullName evidence="4">Putative trans-zeatin O-beta-D-glucosyltransferase</fullName>
        <ecNumber evidence="4">2.4.1.203</ecNumber>
    </submittedName>
</protein>
<evidence type="ECO:0000256" key="1">
    <source>
        <dbReference type="ARBA" id="ARBA00009995"/>
    </source>
</evidence>
<comment type="similarity">
    <text evidence="1">Belongs to the UDP-glycosyltransferase family.</text>
</comment>
<dbReference type="Proteomes" id="UP000238479">
    <property type="component" value="Chromosome 3"/>
</dbReference>
<dbReference type="STRING" id="74649.A0A2P6RED9"/>
<dbReference type="GO" id="GO:0009690">
    <property type="term" value="P:cytokinin metabolic process"/>
    <property type="evidence" value="ECO:0007669"/>
    <property type="project" value="UniProtKB-ARBA"/>
</dbReference>
<dbReference type="Gramene" id="PRQ44803">
    <property type="protein sequence ID" value="PRQ44803"/>
    <property type="gene ID" value="RchiOBHm_Chr3g0483281"/>
</dbReference>
<dbReference type="InterPro" id="IPR002213">
    <property type="entry name" value="UDP_glucos_trans"/>
</dbReference>
<dbReference type="AlphaFoldDB" id="A0A2P6RED9"/>
<comment type="caution">
    <text evidence="4">The sequence shown here is derived from an EMBL/GenBank/DDBJ whole genome shotgun (WGS) entry which is preliminary data.</text>
</comment>
<dbReference type="GO" id="GO:0050403">
    <property type="term" value="F:trans-zeatin O-beta-D-glucosyltransferase activity"/>
    <property type="evidence" value="ECO:0007669"/>
    <property type="project" value="UniProtKB-EC"/>
</dbReference>
<dbReference type="SUPFAM" id="SSF53756">
    <property type="entry name" value="UDP-Glycosyltransferase/glycogen phosphorylase"/>
    <property type="match status" value="1"/>
</dbReference>
<dbReference type="GO" id="GO:0050404">
    <property type="term" value="F:zeatin O-beta-D-xylosyltransferase activity"/>
    <property type="evidence" value="ECO:0007669"/>
    <property type="project" value="UniProtKB-ARBA"/>
</dbReference>
<dbReference type="FunFam" id="3.40.50.2000:FF:000238">
    <property type="entry name" value="Glycosyltransferase"/>
    <property type="match status" value="1"/>
</dbReference>
<evidence type="ECO:0000313" key="5">
    <source>
        <dbReference type="Proteomes" id="UP000238479"/>
    </source>
</evidence>
<reference evidence="4 5" key="1">
    <citation type="journal article" date="2018" name="Nat. Genet.">
        <title>The Rosa genome provides new insights in the design of modern roses.</title>
        <authorList>
            <person name="Bendahmane M."/>
        </authorList>
    </citation>
    <scope>NUCLEOTIDE SEQUENCE [LARGE SCALE GENOMIC DNA]</scope>
    <source>
        <strain evidence="5">cv. Old Blush</strain>
    </source>
</reference>
<dbReference type="EMBL" id="PDCK01000041">
    <property type="protein sequence ID" value="PRQ44803.1"/>
    <property type="molecule type" value="Genomic_DNA"/>
</dbReference>
<keyword evidence="4" id="KW-0328">Glycosyltransferase</keyword>
<dbReference type="Pfam" id="PF26168">
    <property type="entry name" value="Glyco_transf_N"/>
    <property type="match status" value="1"/>
</dbReference>
<accession>A0A2P6RED9</accession>
<dbReference type="CDD" id="cd03784">
    <property type="entry name" value="GT1_Gtf-like"/>
    <property type="match status" value="1"/>
</dbReference>
<proteinExistence type="inferred from homology"/>
<name>A0A2P6RED9_ROSCH</name>